<name>A0ABP9EH30_9PSEU</name>
<feature type="region of interest" description="Disordered" evidence="1">
    <location>
        <begin position="250"/>
        <end position="316"/>
    </location>
</feature>
<dbReference type="Proteomes" id="UP001500457">
    <property type="component" value="Unassembled WGS sequence"/>
</dbReference>
<proteinExistence type="predicted"/>
<evidence type="ECO:0000256" key="1">
    <source>
        <dbReference type="SAM" id="MobiDB-lite"/>
    </source>
</evidence>
<keyword evidence="3" id="KW-1185">Reference proteome</keyword>
<feature type="region of interest" description="Disordered" evidence="1">
    <location>
        <begin position="139"/>
        <end position="175"/>
    </location>
</feature>
<accession>A0ABP9EH30</accession>
<reference evidence="3" key="1">
    <citation type="journal article" date="2019" name="Int. J. Syst. Evol. Microbiol.">
        <title>The Global Catalogue of Microorganisms (GCM) 10K type strain sequencing project: providing services to taxonomists for standard genome sequencing and annotation.</title>
        <authorList>
            <consortium name="The Broad Institute Genomics Platform"/>
            <consortium name="The Broad Institute Genome Sequencing Center for Infectious Disease"/>
            <person name="Wu L."/>
            <person name="Ma J."/>
        </authorList>
    </citation>
    <scope>NUCLEOTIDE SEQUENCE [LARGE SCALE GENOMIC DNA]</scope>
    <source>
        <strain evidence="3">JCM 17983</strain>
    </source>
</reference>
<gene>
    <name evidence="2" type="ORF">GCM10023203_28840</name>
</gene>
<organism evidence="2 3">
    <name type="scientific">Actinomycetospora straminea</name>
    <dbReference type="NCBI Taxonomy" id="663607"/>
    <lineage>
        <taxon>Bacteria</taxon>
        <taxon>Bacillati</taxon>
        <taxon>Actinomycetota</taxon>
        <taxon>Actinomycetes</taxon>
        <taxon>Pseudonocardiales</taxon>
        <taxon>Pseudonocardiaceae</taxon>
        <taxon>Actinomycetospora</taxon>
    </lineage>
</organism>
<feature type="compositionally biased region" description="Pro residues" evidence="1">
    <location>
        <begin position="148"/>
        <end position="162"/>
    </location>
</feature>
<evidence type="ECO:0000313" key="3">
    <source>
        <dbReference type="Proteomes" id="UP001500457"/>
    </source>
</evidence>
<comment type="caution">
    <text evidence="2">The sequence shown here is derived from an EMBL/GenBank/DDBJ whole genome shotgun (WGS) entry which is preliminary data.</text>
</comment>
<evidence type="ECO:0008006" key="4">
    <source>
        <dbReference type="Google" id="ProtNLM"/>
    </source>
</evidence>
<sequence length="316" mass="33973">MHVERAELELETLIARLDRRELDPPADPPSGGWDRARQQRFVDTVLRQWCVPEIHVADGGDRDVVLDGGQRLLALALFFHDELPCAGEQAPRRDEVARLDGLCFSDLPGDVRRRVRRFRIPVVLLSDYEPAELRELLDRLHPTDEPAVPVPSPRAPEPPPDTRPSGSHRAPASPEPIYDQVSAWFADLSEYRDVSSWRADGAPGWTSPADEGRAAAEVVAQVADGPDPDVLAGTTPAGLPRREPRALLVPGAVPPPPAAPSTFGESRGTAAAVGERLASYRDGVAEGGDGARPTGADDPHPLFDDGAGSAVPSSRP</sequence>
<dbReference type="RefSeq" id="WP_274234166.1">
    <property type="nucleotide sequence ID" value="NZ_BAABHQ010000007.1"/>
</dbReference>
<evidence type="ECO:0000313" key="2">
    <source>
        <dbReference type="EMBL" id="GAA4876772.1"/>
    </source>
</evidence>
<protein>
    <recommendedName>
        <fullName evidence="4">DUF262 domain-containing protein</fullName>
    </recommendedName>
</protein>
<dbReference type="EMBL" id="BAABHQ010000007">
    <property type="protein sequence ID" value="GAA4876772.1"/>
    <property type="molecule type" value="Genomic_DNA"/>
</dbReference>